<comment type="caution">
    <text evidence="1">The sequence shown here is derived from an EMBL/GenBank/DDBJ whole genome shotgun (WGS) entry which is preliminary data.</text>
</comment>
<organism evidence="1 2">
    <name type="scientific">Candidatus Alectryocaccomicrobium excrementavium</name>
    <dbReference type="NCBI Taxonomy" id="2840668"/>
    <lineage>
        <taxon>Bacteria</taxon>
        <taxon>Bacillati</taxon>
        <taxon>Bacillota</taxon>
        <taxon>Clostridia</taxon>
        <taxon>Candidatus Alectryocaccomicrobium</taxon>
    </lineage>
</organism>
<dbReference type="EMBL" id="DVJN01000185">
    <property type="protein sequence ID" value="HIS93180.1"/>
    <property type="molecule type" value="Genomic_DNA"/>
</dbReference>
<evidence type="ECO:0008006" key="3">
    <source>
        <dbReference type="Google" id="ProtNLM"/>
    </source>
</evidence>
<proteinExistence type="predicted"/>
<name>A0A9D1G2C4_9FIRM</name>
<sequence>MNKLMAGFARANITPMLGIGVAGYFVPRRAEGVLDELEAAALALGDGGNRVLLIGVDSEGIAREVLQEFRENISRETGVPVECIFIAATHTHTGPVTARSPFILDARDEELAEEYTRFLYRRLLQVSVLALEDMQPARMGYGCGKAPGIAYVRRFRMKDGSIRTNPGINNPDVLEPIGAPDDSVRVLRFDRQDGLSYVLVHYANHADTVGGSRISADWPGLTRRTVEKTLDNTRCIFFNGAEGDIGHVNVFPRGGFSNGMSLDFDDVMRGYGHARYMARVVTGGVLQAFDKVEYRDVDALAAREITVRVPANTPDPRDLPLAHRYDALHRAGRDGEIPFKGMMLTTVVAEAGRMVRLEHGPAFFEIPMTAVRIGDIALVGVAGEPFTGIGHGLARAQGYREVLTCALTNGNEGYFPMREAYDEGGYEARSSYFQKGVAELLISEGNELLHSLRSGSAPARQA</sequence>
<dbReference type="AlphaFoldDB" id="A0A9D1G2C4"/>
<accession>A0A9D1G2C4</accession>
<gene>
    <name evidence="1" type="ORF">IAA84_09220</name>
</gene>
<reference evidence="1" key="1">
    <citation type="submission" date="2020-10" db="EMBL/GenBank/DDBJ databases">
        <authorList>
            <person name="Gilroy R."/>
        </authorList>
    </citation>
    <scope>NUCLEOTIDE SEQUENCE</scope>
    <source>
        <strain evidence="1">13766</strain>
    </source>
</reference>
<evidence type="ECO:0000313" key="2">
    <source>
        <dbReference type="Proteomes" id="UP000824140"/>
    </source>
</evidence>
<protein>
    <recommendedName>
        <fullName evidence="3">Neutral/alkaline non-lysosomal ceramidase N-terminal domain-containing protein</fullName>
    </recommendedName>
</protein>
<reference evidence="1" key="2">
    <citation type="journal article" date="2021" name="PeerJ">
        <title>Extensive microbial diversity within the chicken gut microbiome revealed by metagenomics and culture.</title>
        <authorList>
            <person name="Gilroy R."/>
            <person name="Ravi A."/>
            <person name="Getino M."/>
            <person name="Pursley I."/>
            <person name="Horton D.L."/>
            <person name="Alikhan N.F."/>
            <person name="Baker D."/>
            <person name="Gharbi K."/>
            <person name="Hall N."/>
            <person name="Watson M."/>
            <person name="Adriaenssens E.M."/>
            <person name="Foster-Nyarko E."/>
            <person name="Jarju S."/>
            <person name="Secka A."/>
            <person name="Antonio M."/>
            <person name="Oren A."/>
            <person name="Chaudhuri R.R."/>
            <person name="La Ragione R."/>
            <person name="Hildebrand F."/>
            <person name="Pallen M.J."/>
        </authorList>
    </citation>
    <scope>NUCLEOTIDE SEQUENCE</scope>
    <source>
        <strain evidence="1">13766</strain>
    </source>
</reference>
<evidence type="ECO:0000313" key="1">
    <source>
        <dbReference type="EMBL" id="HIS93180.1"/>
    </source>
</evidence>
<dbReference type="Proteomes" id="UP000824140">
    <property type="component" value="Unassembled WGS sequence"/>
</dbReference>